<keyword evidence="3" id="KW-0732">Signal</keyword>
<protein>
    <recommendedName>
        <fullName evidence="6">CUB domain-containing protein</fullName>
    </recommendedName>
</protein>
<reference evidence="4 5" key="1">
    <citation type="submission" date="2020-06" db="EMBL/GenBank/DDBJ databases">
        <authorList>
            <person name="Li R."/>
            <person name="Bekaert M."/>
        </authorList>
    </citation>
    <scope>NUCLEOTIDE SEQUENCE [LARGE SCALE GENOMIC DNA]</scope>
    <source>
        <strain evidence="5">wild</strain>
    </source>
</reference>
<gene>
    <name evidence="4" type="ORF">MCOR_50532</name>
</gene>
<evidence type="ECO:0008006" key="6">
    <source>
        <dbReference type="Google" id="ProtNLM"/>
    </source>
</evidence>
<name>A0A6J8EDP5_MYTCO</name>
<dbReference type="EMBL" id="CACVKT020008862">
    <property type="protein sequence ID" value="CAC5418073.1"/>
    <property type="molecule type" value="Genomic_DNA"/>
</dbReference>
<feature type="chain" id="PRO_5026674625" description="CUB domain-containing protein" evidence="3">
    <location>
        <begin position="24"/>
        <end position="421"/>
    </location>
</feature>
<feature type="transmembrane region" description="Helical" evidence="2">
    <location>
        <begin position="234"/>
        <end position="257"/>
    </location>
</feature>
<feature type="compositionally biased region" description="Polar residues" evidence="1">
    <location>
        <begin position="268"/>
        <end position="279"/>
    </location>
</feature>
<feature type="signal peptide" evidence="3">
    <location>
        <begin position="1"/>
        <end position="23"/>
    </location>
</feature>
<sequence length="421" mass="46536">MGSKAVNSYLILWILWEVKSCQQGYLISSSVPDPCPEDIQSSAQVTDMCISGSAIEDIDVNKDGNENYDSVTLRAKIQKDNCICLVFVENQSLESNQMYIEPYLKLQGSAPSAQECGLDLLFDFYHMERGQQVIPDIKCNSGKTGSAISLLKSSVMRFTSKKVSGNFTTGYCISIHRVHTNGQNGTLKMVCDVPGVTPTLQIATTQLPDLFTSELTSSSSSVKHYPMSSDKSTIYIAAGVSAGVLFILIVVLVIIYCKRKSPDKTIKTQEASEPDTTPTHEQDDPDYNGLKHNMLYVSADHQDVLEGDYHTVDNDQPPIYKKVSEHDINYSTVDDNVSLTSLNTMPFPGVIKKAHKGPGYENFECKENTKRAHKISQEGNGDTYAVVDKKRITGHVNNKKASLSPTYAVVDKTEKQKMENI</sequence>
<evidence type="ECO:0000256" key="2">
    <source>
        <dbReference type="SAM" id="Phobius"/>
    </source>
</evidence>
<evidence type="ECO:0000313" key="4">
    <source>
        <dbReference type="EMBL" id="CAC5418073.1"/>
    </source>
</evidence>
<organism evidence="4 5">
    <name type="scientific">Mytilus coruscus</name>
    <name type="common">Sea mussel</name>
    <dbReference type="NCBI Taxonomy" id="42192"/>
    <lineage>
        <taxon>Eukaryota</taxon>
        <taxon>Metazoa</taxon>
        <taxon>Spiralia</taxon>
        <taxon>Lophotrochozoa</taxon>
        <taxon>Mollusca</taxon>
        <taxon>Bivalvia</taxon>
        <taxon>Autobranchia</taxon>
        <taxon>Pteriomorphia</taxon>
        <taxon>Mytilida</taxon>
        <taxon>Mytiloidea</taxon>
        <taxon>Mytilidae</taxon>
        <taxon>Mytilinae</taxon>
        <taxon>Mytilus</taxon>
    </lineage>
</organism>
<dbReference type="Proteomes" id="UP000507470">
    <property type="component" value="Unassembled WGS sequence"/>
</dbReference>
<evidence type="ECO:0000256" key="1">
    <source>
        <dbReference type="SAM" id="MobiDB-lite"/>
    </source>
</evidence>
<keyword evidence="2" id="KW-0472">Membrane</keyword>
<evidence type="ECO:0000313" key="5">
    <source>
        <dbReference type="Proteomes" id="UP000507470"/>
    </source>
</evidence>
<keyword evidence="5" id="KW-1185">Reference proteome</keyword>
<evidence type="ECO:0000256" key="3">
    <source>
        <dbReference type="SAM" id="SignalP"/>
    </source>
</evidence>
<proteinExistence type="predicted"/>
<keyword evidence="2" id="KW-0812">Transmembrane</keyword>
<accession>A0A6J8EDP5</accession>
<feature type="region of interest" description="Disordered" evidence="1">
    <location>
        <begin position="265"/>
        <end position="290"/>
    </location>
</feature>
<dbReference type="AlphaFoldDB" id="A0A6J8EDP5"/>
<keyword evidence="2" id="KW-1133">Transmembrane helix</keyword>